<keyword evidence="2" id="KW-1185">Reference proteome</keyword>
<name>A0A3A1YE61_9GAMM</name>
<proteinExistence type="predicted"/>
<dbReference type="RefSeq" id="WP_119524214.1">
    <property type="nucleotide sequence ID" value="NZ_NRHC01000002.1"/>
</dbReference>
<comment type="caution">
    <text evidence="1">The sequence shown here is derived from an EMBL/GenBank/DDBJ whole genome shotgun (WGS) entry which is preliminary data.</text>
</comment>
<dbReference type="EMBL" id="NRHC01000002">
    <property type="protein sequence ID" value="RIY34474.1"/>
    <property type="molecule type" value="Genomic_DNA"/>
</dbReference>
<accession>A0A3A1YE61</accession>
<gene>
    <name evidence="1" type="ORF">CKF54_00320</name>
</gene>
<evidence type="ECO:0000313" key="1">
    <source>
        <dbReference type="EMBL" id="RIY34474.1"/>
    </source>
</evidence>
<reference evidence="1 2" key="1">
    <citation type="submission" date="2017-08" db="EMBL/GenBank/DDBJ databases">
        <title>Reclassification of Bisgaard taxon 37 and 44.</title>
        <authorList>
            <person name="Christensen H."/>
        </authorList>
    </citation>
    <scope>NUCLEOTIDE SEQUENCE [LARGE SCALE GENOMIC DNA]</scope>
    <source>
        <strain evidence="1 2">B96_3</strain>
    </source>
</reference>
<evidence type="ECO:0000313" key="2">
    <source>
        <dbReference type="Proteomes" id="UP000265691"/>
    </source>
</evidence>
<organism evidence="1 2">
    <name type="scientific">Psittacicella hinzii</name>
    <dbReference type="NCBI Taxonomy" id="2028575"/>
    <lineage>
        <taxon>Bacteria</taxon>
        <taxon>Pseudomonadati</taxon>
        <taxon>Pseudomonadota</taxon>
        <taxon>Gammaproteobacteria</taxon>
        <taxon>Pasteurellales</taxon>
        <taxon>Psittacicellaceae</taxon>
        <taxon>Psittacicella</taxon>
    </lineage>
</organism>
<dbReference type="AlphaFoldDB" id="A0A3A1YE61"/>
<protein>
    <submittedName>
        <fullName evidence="1">Uncharacterized protein</fullName>
    </submittedName>
</protein>
<sequence length="123" mass="13882">MTELNKVDHCIKEILGGAGVDYCVRLFTRLSELAVQYRVARVLFANKVLCEKLNDYFNQGLDEPVFDAAVILKSFSEQESSKLIKYWSDFKSFLECNLEGINGKLKGICIVALVEGDILIMKP</sequence>
<dbReference type="Proteomes" id="UP000265691">
    <property type="component" value="Unassembled WGS sequence"/>
</dbReference>